<accession>A0A232EG59</accession>
<keyword evidence="2" id="KW-1185">Reference proteome</keyword>
<dbReference type="EMBL" id="NNAY01004856">
    <property type="protein sequence ID" value="OXU17333.1"/>
    <property type="molecule type" value="Genomic_DNA"/>
</dbReference>
<dbReference type="AlphaFoldDB" id="A0A232EG59"/>
<protein>
    <submittedName>
        <fullName evidence="1">Uncharacterized protein</fullName>
    </submittedName>
</protein>
<name>A0A232EG59_9HYME</name>
<gene>
    <name evidence="1" type="ORF">TSAR_015635</name>
</gene>
<dbReference type="Proteomes" id="UP000215335">
    <property type="component" value="Unassembled WGS sequence"/>
</dbReference>
<comment type="caution">
    <text evidence="1">The sequence shown here is derived from an EMBL/GenBank/DDBJ whole genome shotgun (WGS) entry which is preliminary data.</text>
</comment>
<proteinExistence type="predicted"/>
<evidence type="ECO:0000313" key="2">
    <source>
        <dbReference type="Proteomes" id="UP000215335"/>
    </source>
</evidence>
<reference evidence="1 2" key="1">
    <citation type="journal article" date="2017" name="Curr. Biol.">
        <title>The Evolution of Venom by Co-option of Single-Copy Genes.</title>
        <authorList>
            <person name="Martinson E.O."/>
            <person name="Mrinalini"/>
            <person name="Kelkar Y.D."/>
            <person name="Chang C.H."/>
            <person name="Werren J.H."/>
        </authorList>
    </citation>
    <scope>NUCLEOTIDE SEQUENCE [LARGE SCALE GENOMIC DNA]</scope>
    <source>
        <strain evidence="1 2">Alberta</strain>
        <tissue evidence="1">Whole body</tissue>
    </source>
</reference>
<sequence length="98" mass="11462">MQDLGYEIRFRVVRIFYEAEKPNVLIFDAKECNVLVFLTRNANVLLTFRAVKEEQKKIIKKQLKNDKALEKSLLTRFGDKMCVDGICNGMECDVMRAR</sequence>
<organism evidence="1 2">
    <name type="scientific">Trichomalopsis sarcophagae</name>
    <dbReference type="NCBI Taxonomy" id="543379"/>
    <lineage>
        <taxon>Eukaryota</taxon>
        <taxon>Metazoa</taxon>
        <taxon>Ecdysozoa</taxon>
        <taxon>Arthropoda</taxon>
        <taxon>Hexapoda</taxon>
        <taxon>Insecta</taxon>
        <taxon>Pterygota</taxon>
        <taxon>Neoptera</taxon>
        <taxon>Endopterygota</taxon>
        <taxon>Hymenoptera</taxon>
        <taxon>Apocrita</taxon>
        <taxon>Proctotrupomorpha</taxon>
        <taxon>Chalcidoidea</taxon>
        <taxon>Pteromalidae</taxon>
        <taxon>Pteromalinae</taxon>
        <taxon>Trichomalopsis</taxon>
    </lineage>
</organism>
<evidence type="ECO:0000313" key="1">
    <source>
        <dbReference type="EMBL" id="OXU17333.1"/>
    </source>
</evidence>